<dbReference type="InterPro" id="IPR050721">
    <property type="entry name" value="Trk_Ktr_HKT_K-transport"/>
</dbReference>
<dbReference type="GO" id="GO:0006813">
    <property type="term" value="P:potassium ion transport"/>
    <property type="evidence" value="ECO:0007669"/>
    <property type="project" value="InterPro"/>
</dbReference>
<dbReference type="InterPro" id="IPR003148">
    <property type="entry name" value="RCK_N"/>
</dbReference>
<dbReference type="PANTHER" id="PTHR43833:SF7">
    <property type="entry name" value="KTR SYSTEM POTASSIUM UPTAKE PROTEIN C"/>
    <property type="match status" value="1"/>
</dbReference>
<proteinExistence type="predicted"/>
<dbReference type="InterPro" id="IPR036721">
    <property type="entry name" value="RCK_C_sf"/>
</dbReference>
<evidence type="ECO:0000259" key="2">
    <source>
        <dbReference type="PROSITE" id="PS51202"/>
    </source>
</evidence>
<protein>
    <submittedName>
        <fullName evidence="3">TrkA family potassium uptake protein</fullName>
    </submittedName>
</protein>
<feature type="domain" description="RCK N-terminal" evidence="1">
    <location>
        <begin position="1"/>
        <end position="117"/>
    </location>
</feature>
<dbReference type="InterPro" id="IPR006037">
    <property type="entry name" value="RCK_C"/>
</dbReference>
<dbReference type="Pfam" id="PF02254">
    <property type="entry name" value="TrkA_N"/>
    <property type="match status" value="1"/>
</dbReference>
<reference evidence="3" key="1">
    <citation type="submission" date="2020-10" db="EMBL/GenBank/DDBJ databases">
        <authorList>
            <person name="Gilroy R."/>
        </authorList>
    </citation>
    <scope>NUCLEOTIDE SEQUENCE</scope>
    <source>
        <strain evidence="3">ChiSjej4B22-9803</strain>
    </source>
</reference>
<evidence type="ECO:0000259" key="1">
    <source>
        <dbReference type="PROSITE" id="PS51201"/>
    </source>
</evidence>
<dbReference type="PROSITE" id="PS51202">
    <property type="entry name" value="RCK_C"/>
    <property type="match status" value="1"/>
</dbReference>
<feature type="domain" description="RCK C-terminal" evidence="2">
    <location>
        <begin position="134"/>
        <end position="216"/>
    </location>
</feature>
<reference evidence="3" key="2">
    <citation type="journal article" date="2021" name="PeerJ">
        <title>Extensive microbial diversity within the chicken gut microbiome revealed by metagenomics and culture.</title>
        <authorList>
            <person name="Gilroy R."/>
            <person name="Ravi A."/>
            <person name="Getino M."/>
            <person name="Pursley I."/>
            <person name="Horton D.L."/>
            <person name="Alikhan N.F."/>
            <person name="Baker D."/>
            <person name="Gharbi K."/>
            <person name="Hall N."/>
            <person name="Watson M."/>
            <person name="Adriaenssens E.M."/>
            <person name="Foster-Nyarko E."/>
            <person name="Jarju S."/>
            <person name="Secka A."/>
            <person name="Antonio M."/>
            <person name="Oren A."/>
            <person name="Chaudhuri R.R."/>
            <person name="La Ragione R."/>
            <person name="Hildebrand F."/>
            <person name="Pallen M.J."/>
        </authorList>
    </citation>
    <scope>NUCLEOTIDE SEQUENCE</scope>
    <source>
        <strain evidence="3">ChiSjej4B22-9803</strain>
    </source>
</reference>
<name>A0A9D1S6Y9_9FIRM</name>
<dbReference type="PROSITE" id="PS51201">
    <property type="entry name" value="RCK_N"/>
    <property type="match status" value="1"/>
</dbReference>
<dbReference type="SUPFAM" id="SSF51735">
    <property type="entry name" value="NAD(P)-binding Rossmann-fold domains"/>
    <property type="match status" value="1"/>
</dbReference>
<dbReference type="Gene3D" id="3.30.70.1450">
    <property type="entry name" value="Regulator of K+ conductance, C-terminal domain"/>
    <property type="match status" value="1"/>
</dbReference>
<dbReference type="InterPro" id="IPR036291">
    <property type="entry name" value="NAD(P)-bd_dom_sf"/>
</dbReference>
<evidence type="ECO:0000313" key="3">
    <source>
        <dbReference type="EMBL" id="HIU48773.1"/>
    </source>
</evidence>
<dbReference type="PANTHER" id="PTHR43833">
    <property type="entry name" value="POTASSIUM CHANNEL PROTEIN 2-RELATED-RELATED"/>
    <property type="match status" value="1"/>
</dbReference>
<dbReference type="GO" id="GO:0008324">
    <property type="term" value="F:monoatomic cation transmembrane transporter activity"/>
    <property type="evidence" value="ECO:0007669"/>
    <property type="project" value="InterPro"/>
</dbReference>
<accession>A0A9D1S6Y9</accession>
<dbReference type="Proteomes" id="UP000824111">
    <property type="component" value="Unassembled WGS sequence"/>
</dbReference>
<dbReference type="SUPFAM" id="SSF116726">
    <property type="entry name" value="TrkA C-terminal domain-like"/>
    <property type="match status" value="1"/>
</dbReference>
<dbReference type="Pfam" id="PF02080">
    <property type="entry name" value="TrkA_C"/>
    <property type="match status" value="1"/>
</dbReference>
<organism evidence="3 4">
    <name type="scientific">Candidatus Avimonoglobus intestinipullorum</name>
    <dbReference type="NCBI Taxonomy" id="2840699"/>
    <lineage>
        <taxon>Bacteria</taxon>
        <taxon>Bacillati</taxon>
        <taxon>Bacillota</taxon>
        <taxon>Clostridia</taxon>
        <taxon>Eubacteriales</taxon>
        <taxon>Candidatus Avimonoglobus</taxon>
    </lineage>
</organism>
<sequence>MKSILVIGMGRVGRHLSAKMLDLKNDVMIVDKDEEIIEKLSAYFPDANIGDCTNEDVLRSLGVSNFDVCFVTIGENFQSSLEITSLLKELGAKHVVSKASSDIQAKFLLRNGADDVFYPEREIAEKLAICYNEENIFKYVELTHDYGIFEIPIKPDWAGRSINDANVRKKHHINILAIKQDESITPAPGADYIFKPGDHIVIVGKPNDVFKLNAAK</sequence>
<dbReference type="AlphaFoldDB" id="A0A9D1S6Y9"/>
<gene>
    <name evidence="3" type="ORF">IAB04_05370</name>
</gene>
<dbReference type="Gene3D" id="3.40.50.720">
    <property type="entry name" value="NAD(P)-binding Rossmann-like Domain"/>
    <property type="match status" value="1"/>
</dbReference>
<dbReference type="EMBL" id="DVND01000141">
    <property type="protein sequence ID" value="HIU48773.1"/>
    <property type="molecule type" value="Genomic_DNA"/>
</dbReference>
<evidence type="ECO:0000313" key="4">
    <source>
        <dbReference type="Proteomes" id="UP000824111"/>
    </source>
</evidence>
<comment type="caution">
    <text evidence="3">The sequence shown here is derived from an EMBL/GenBank/DDBJ whole genome shotgun (WGS) entry which is preliminary data.</text>
</comment>